<dbReference type="PANTHER" id="PTHR24049:SF22">
    <property type="entry name" value="DROSOPHILA CRUMBS HOMOLOG"/>
    <property type="match status" value="1"/>
</dbReference>
<evidence type="ECO:0000259" key="13">
    <source>
        <dbReference type="PROSITE" id="PS51051"/>
    </source>
</evidence>
<feature type="domain" description="DSL" evidence="13">
    <location>
        <begin position="227"/>
        <end position="268"/>
    </location>
</feature>
<keyword evidence="5" id="KW-0221">Differentiation</keyword>
<comment type="subcellular location">
    <subcellularLocation>
        <location evidence="9">Membrane</location>
        <topology evidence="9">Single-pass type I membrane protein</topology>
    </subcellularLocation>
</comment>
<dbReference type="AlphaFoldDB" id="W6UGN1"/>
<sequence>MRSDPSTFKQPTLTFKLPSSFERRLRRSRRSTSHVSHYNVVGAAKKHPRADCASHQISAQLRHMYFFRSTKAYHAEVENQDTCLSRSGSLSAATNVASRDSLKTKEDTILGQDMHSAQRRCLGYLHGPKGQPTQREPQSLLPFAMTVCFTTLLVLCLGLHTTLSLEILESLSIEVAVYDFDKFSGADLIGRYELEVLGSTKDYFSTLSGDTKNDSKPGLRVDMRLQLNCSENFYGSRCETYCKSDGLSYYCSPSGERICLRGFFGEFCNVTDVCTREPCAYGATCVPKSLGRICVCNGGHYPECYPLTDPCRFSPCRNGGVCDRSPTNPLGFVCTCPRYYTGVYCEQRLSLCALLETDQRAAQHIASKMVLKEEEQKGGFGMSTPVPSVCLNGGVCVDHPTKFTFFCSCPEGWTGSWCETKIAEASAQSKLWQEWLVTRVIALHDQNALVYETPLRSTHLSVGHASNESCGTTAKLSTPGSSYEPIMPCLGDSLNIHRPQTDVEDNEEKPPLPLRTPLLVKDRLT</sequence>
<evidence type="ECO:0000256" key="3">
    <source>
        <dbReference type="ARBA" id="ARBA00022729"/>
    </source>
</evidence>
<dbReference type="GO" id="GO:0045197">
    <property type="term" value="P:establishment or maintenance of epithelial cell apical/basal polarity"/>
    <property type="evidence" value="ECO:0007669"/>
    <property type="project" value="TreeGrafter"/>
</dbReference>
<feature type="disulfide bond" evidence="7">
    <location>
        <begin position="409"/>
        <end position="418"/>
    </location>
</feature>
<evidence type="ECO:0000256" key="8">
    <source>
        <dbReference type="PROSITE-ProRule" id="PRU00377"/>
    </source>
</evidence>
<evidence type="ECO:0000256" key="9">
    <source>
        <dbReference type="RuleBase" id="RU280815"/>
    </source>
</evidence>
<dbReference type="EMBL" id="APAU02000034">
    <property type="protein sequence ID" value="EUB60141.1"/>
    <property type="molecule type" value="Genomic_DNA"/>
</dbReference>
<organism evidence="14 15">
    <name type="scientific">Echinococcus granulosus</name>
    <name type="common">Hydatid tapeworm</name>
    <dbReference type="NCBI Taxonomy" id="6210"/>
    <lineage>
        <taxon>Eukaryota</taxon>
        <taxon>Metazoa</taxon>
        <taxon>Spiralia</taxon>
        <taxon>Lophotrochozoa</taxon>
        <taxon>Platyhelminthes</taxon>
        <taxon>Cestoda</taxon>
        <taxon>Eucestoda</taxon>
        <taxon>Cyclophyllidea</taxon>
        <taxon>Taeniidae</taxon>
        <taxon>Echinococcus</taxon>
        <taxon>Echinococcus granulosus group</taxon>
    </lineage>
</organism>
<evidence type="ECO:0000256" key="6">
    <source>
        <dbReference type="ARBA" id="ARBA00023157"/>
    </source>
</evidence>
<dbReference type="Proteomes" id="UP000019149">
    <property type="component" value="Unassembled WGS sequence"/>
</dbReference>
<evidence type="ECO:0000256" key="11">
    <source>
        <dbReference type="SAM" id="Phobius"/>
    </source>
</evidence>
<protein>
    <recommendedName>
        <fullName evidence="9">Delta-like protein</fullName>
    </recommendedName>
</protein>
<dbReference type="InterPro" id="IPR051022">
    <property type="entry name" value="Notch_Cell-Fate_Det"/>
</dbReference>
<feature type="transmembrane region" description="Helical" evidence="11">
    <location>
        <begin position="140"/>
        <end position="160"/>
    </location>
</feature>
<dbReference type="GO" id="GO:0007154">
    <property type="term" value="P:cell communication"/>
    <property type="evidence" value="ECO:0007669"/>
    <property type="project" value="InterPro"/>
</dbReference>
<feature type="disulfide bond" evidence="7">
    <location>
        <begin position="336"/>
        <end position="345"/>
    </location>
</feature>
<evidence type="ECO:0000313" key="15">
    <source>
        <dbReference type="Proteomes" id="UP000019149"/>
    </source>
</evidence>
<dbReference type="Pfam" id="PF00008">
    <property type="entry name" value="EGF"/>
    <property type="match status" value="1"/>
</dbReference>
<evidence type="ECO:0000256" key="10">
    <source>
        <dbReference type="SAM" id="MobiDB-lite"/>
    </source>
</evidence>
<keyword evidence="9 11" id="KW-0812">Transmembrane</keyword>
<dbReference type="GO" id="GO:0032991">
    <property type="term" value="C:protein-containing complex"/>
    <property type="evidence" value="ECO:0007669"/>
    <property type="project" value="TreeGrafter"/>
</dbReference>
<evidence type="ECO:0000256" key="1">
    <source>
        <dbReference type="ARBA" id="ARBA00022473"/>
    </source>
</evidence>
<feature type="domain" description="EGF-like" evidence="12">
    <location>
        <begin position="270"/>
        <end position="305"/>
    </location>
</feature>
<dbReference type="OMA" id="REPCAYG"/>
<feature type="region of interest" description="Disordered" evidence="10">
    <location>
        <begin position="501"/>
        <end position="525"/>
    </location>
</feature>
<evidence type="ECO:0000256" key="2">
    <source>
        <dbReference type="ARBA" id="ARBA00022536"/>
    </source>
</evidence>
<dbReference type="PROSITE" id="PS50026">
    <property type="entry name" value="EGF_3"/>
    <property type="match status" value="3"/>
</dbReference>
<gene>
    <name evidence="14" type="ORF">EGR_04994</name>
</gene>
<dbReference type="GO" id="GO:0030154">
    <property type="term" value="P:cell differentiation"/>
    <property type="evidence" value="ECO:0007669"/>
    <property type="project" value="UniProtKB-KW"/>
</dbReference>
<feature type="disulfide bond" evidence="8">
    <location>
        <begin position="229"/>
        <end position="238"/>
    </location>
</feature>
<feature type="disulfide bond" evidence="8">
    <location>
        <begin position="259"/>
        <end position="268"/>
    </location>
</feature>
<dbReference type="Pfam" id="PF01414">
    <property type="entry name" value="DSL"/>
    <property type="match status" value="1"/>
</dbReference>
<dbReference type="GO" id="GO:0007157">
    <property type="term" value="P:heterophilic cell-cell adhesion via plasma membrane cell adhesion molecules"/>
    <property type="evidence" value="ECO:0007669"/>
    <property type="project" value="TreeGrafter"/>
</dbReference>
<dbReference type="SUPFAM" id="SSF57196">
    <property type="entry name" value="EGF/Laminin"/>
    <property type="match status" value="2"/>
</dbReference>
<proteinExistence type="predicted"/>
<dbReference type="SMART" id="SM00051">
    <property type="entry name" value="DSL"/>
    <property type="match status" value="1"/>
</dbReference>
<evidence type="ECO:0000256" key="7">
    <source>
        <dbReference type="PROSITE-ProRule" id="PRU00076"/>
    </source>
</evidence>
<dbReference type="OrthoDB" id="6250255at2759"/>
<dbReference type="CDD" id="cd00054">
    <property type="entry name" value="EGF_CA"/>
    <property type="match status" value="2"/>
</dbReference>
<dbReference type="Gene3D" id="2.10.25.10">
    <property type="entry name" value="Laminin"/>
    <property type="match status" value="2"/>
</dbReference>
<keyword evidence="2 7" id="KW-0245">EGF-like domain</keyword>
<comment type="caution">
    <text evidence="14">The sequence shown here is derived from an EMBL/GenBank/DDBJ whole genome shotgun (WGS) entry which is preliminary data.</text>
</comment>
<dbReference type="SMART" id="SM00181">
    <property type="entry name" value="EGF"/>
    <property type="match status" value="3"/>
</dbReference>
<feature type="disulfide bond" evidence="7">
    <location>
        <begin position="390"/>
        <end position="407"/>
    </location>
</feature>
<dbReference type="PROSITE" id="PS00022">
    <property type="entry name" value="EGF_1"/>
    <property type="match status" value="2"/>
</dbReference>
<dbReference type="PROSITE" id="PS01186">
    <property type="entry name" value="EGF_2"/>
    <property type="match status" value="1"/>
</dbReference>
<name>W6UGN1_ECHGR</name>
<evidence type="ECO:0000256" key="5">
    <source>
        <dbReference type="ARBA" id="ARBA00022782"/>
    </source>
</evidence>
<dbReference type="GO" id="GO:0005886">
    <property type="term" value="C:plasma membrane"/>
    <property type="evidence" value="ECO:0007669"/>
    <property type="project" value="TreeGrafter"/>
</dbReference>
<dbReference type="InterPro" id="IPR001774">
    <property type="entry name" value="DSL"/>
</dbReference>
<feature type="domain" description="EGF-like" evidence="12">
    <location>
        <begin position="307"/>
        <end position="346"/>
    </location>
</feature>
<dbReference type="STRING" id="6210.W6UGN1"/>
<evidence type="ECO:0000313" key="14">
    <source>
        <dbReference type="EMBL" id="EUB60141.1"/>
    </source>
</evidence>
<dbReference type="PANTHER" id="PTHR24049">
    <property type="entry name" value="CRUMBS FAMILY MEMBER"/>
    <property type="match status" value="1"/>
</dbReference>
<keyword evidence="9 11" id="KW-0472">Membrane</keyword>
<accession>W6UGN1</accession>
<dbReference type="PROSITE" id="PS51051">
    <property type="entry name" value="DSL"/>
    <property type="match status" value="1"/>
</dbReference>
<feature type="domain" description="EGF-like" evidence="12">
    <location>
        <begin position="382"/>
        <end position="419"/>
    </location>
</feature>
<keyword evidence="4 9" id="KW-0677">Repeat</keyword>
<keyword evidence="3 9" id="KW-0732">Signal</keyword>
<keyword evidence="1 9" id="KW-0217">Developmental protein</keyword>
<keyword evidence="6 7" id="KW-1015">Disulfide bond</keyword>
<keyword evidence="15" id="KW-1185">Reference proteome</keyword>
<dbReference type="GeneID" id="36340709"/>
<dbReference type="InterPro" id="IPR000742">
    <property type="entry name" value="EGF"/>
</dbReference>
<comment type="caution">
    <text evidence="7">Lacks conserved residue(s) required for the propagation of feature annotation.</text>
</comment>
<dbReference type="Gene3D" id="2.10.25.140">
    <property type="match status" value="1"/>
</dbReference>
<reference evidence="14 15" key="1">
    <citation type="journal article" date="2013" name="Nat. Genet.">
        <title>The genome of the hydatid tapeworm Echinococcus granulosus.</title>
        <authorList>
            <person name="Zheng H."/>
            <person name="Zhang W."/>
            <person name="Zhang L."/>
            <person name="Zhang Z."/>
            <person name="Li J."/>
            <person name="Lu G."/>
            <person name="Zhu Y."/>
            <person name="Wang Y."/>
            <person name="Huang Y."/>
            <person name="Liu J."/>
            <person name="Kang H."/>
            <person name="Chen J."/>
            <person name="Wang L."/>
            <person name="Chen A."/>
            <person name="Yu S."/>
            <person name="Gao Z."/>
            <person name="Jin L."/>
            <person name="Gu W."/>
            <person name="Wang Z."/>
            <person name="Zhao L."/>
            <person name="Shi B."/>
            <person name="Wen H."/>
            <person name="Lin R."/>
            <person name="Jones M.K."/>
            <person name="Brejova B."/>
            <person name="Vinar T."/>
            <person name="Zhao G."/>
            <person name="McManus D.P."/>
            <person name="Chen Z."/>
            <person name="Zhou Y."/>
            <person name="Wang S."/>
        </authorList>
    </citation>
    <scope>NUCLEOTIDE SEQUENCE [LARGE SCALE GENOMIC DNA]</scope>
</reference>
<keyword evidence="9 11" id="KW-1133">Transmembrane helix</keyword>
<dbReference type="RefSeq" id="XP_024351337.1">
    <property type="nucleotide sequence ID" value="XM_024494243.1"/>
</dbReference>
<evidence type="ECO:0000259" key="12">
    <source>
        <dbReference type="PROSITE" id="PS50026"/>
    </source>
</evidence>
<dbReference type="KEGG" id="egl:EGR_04994"/>
<evidence type="ECO:0000256" key="4">
    <source>
        <dbReference type="ARBA" id="ARBA00022737"/>
    </source>
</evidence>
<comment type="function">
    <text evidence="9">Putative Notch ligand involved in the mediation of Notch signaling.</text>
</comment>
<dbReference type="CTD" id="36340709"/>